<dbReference type="EMBL" id="JAKLTN010000002">
    <property type="protein sequence ID" value="MCG2578041.1"/>
    <property type="molecule type" value="Genomic_DNA"/>
</dbReference>
<dbReference type="InterPro" id="IPR004358">
    <property type="entry name" value="Sig_transdc_His_kin-like_C"/>
</dbReference>
<dbReference type="CDD" id="cd00130">
    <property type="entry name" value="PAS"/>
    <property type="match status" value="3"/>
</dbReference>
<dbReference type="SMART" id="SM00387">
    <property type="entry name" value="HATPase_c"/>
    <property type="match status" value="1"/>
</dbReference>
<keyword evidence="6" id="KW-0472">Membrane</keyword>
<accession>A0ABS9K4D5</accession>
<feature type="domain" description="PAS" evidence="9">
    <location>
        <begin position="326"/>
        <end position="361"/>
    </location>
</feature>
<dbReference type="SUPFAM" id="SSF55874">
    <property type="entry name" value="ATPase domain of HSP90 chaperone/DNA topoisomerase II/histidine kinase"/>
    <property type="match status" value="1"/>
</dbReference>
<dbReference type="RefSeq" id="WP_275711369.1">
    <property type="nucleotide sequence ID" value="NZ_JAKLTN010000002.1"/>
</dbReference>
<protein>
    <recommendedName>
        <fullName evidence="2">histidine kinase</fullName>
        <ecNumber evidence="2">2.7.13.3</ecNumber>
    </recommendedName>
</protein>
<organism evidence="11 12">
    <name type="scientific">Dechloromonas hankyongensis</name>
    <dbReference type="NCBI Taxonomy" id="2908002"/>
    <lineage>
        <taxon>Bacteria</taxon>
        <taxon>Pseudomonadati</taxon>
        <taxon>Pseudomonadota</taxon>
        <taxon>Betaproteobacteria</taxon>
        <taxon>Rhodocyclales</taxon>
        <taxon>Azonexaceae</taxon>
        <taxon>Dechloromonas</taxon>
    </lineage>
</organism>
<evidence type="ECO:0000259" key="10">
    <source>
        <dbReference type="PROSITE" id="PS50113"/>
    </source>
</evidence>
<evidence type="ECO:0000259" key="7">
    <source>
        <dbReference type="PROSITE" id="PS50109"/>
    </source>
</evidence>
<dbReference type="CDD" id="cd12914">
    <property type="entry name" value="PDC1_DGC_like"/>
    <property type="match status" value="1"/>
</dbReference>
<feature type="domain" description="PAC" evidence="10">
    <location>
        <begin position="638"/>
        <end position="690"/>
    </location>
</feature>
<evidence type="ECO:0000256" key="3">
    <source>
        <dbReference type="ARBA" id="ARBA00022553"/>
    </source>
</evidence>
<keyword evidence="5" id="KW-0175">Coiled coil</keyword>
<dbReference type="CDD" id="cd16922">
    <property type="entry name" value="HATPase_EvgS-ArcB-TorS-like"/>
    <property type="match status" value="1"/>
</dbReference>
<feature type="domain" description="Histidine kinase" evidence="7">
    <location>
        <begin position="733"/>
        <end position="953"/>
    </location>
</feature>
<evidence type="ECO:0000256" key="1">
    <source>
        <dbReference type="ARBA" id="ARBA00000085"/>
    </source>
</evidence>
<dbReference type="Pfam" id="PF13426">
    <property type="entry name" value="PAS_9"/>
    <property type="match status" value="1"/>
</dbReference>
<dbReference type="SMART" id="SM00388">
    <property type="entry name" value="HisKA"/>
    <property type="match status" value="1"/>
</dbReference>
<evidence type="ECO:0000256" key="6">
    <source>
        <dbReference type="SAM" id="Phobius"/>
    </source>
</evidence>
<dbReference type="Gene3D" id="1.10.287.130">
    <property type="match status" value="1"/>
</dbReference>
<dbReference type="SUPFAM" id="SSF55785">
    <property type="entry name" value="PYP-like sensor domain (PAS domain)"/>
    <property type="match status" value="3"/>
</dbReference>
<evidence type="ECO:0000256" key="5">
    <source>
        <dbReference type="SAM" id="Coils"/>
    </source>
</evidence>
<dbReference type="PROSITE" id="PS50110">
    <property type="entry name" value="RESPONSE_REGULATORY"/>
    <property type="match status" value="1"/>
</dbReference>
<comment type="catalytic activity">
    <reaction evidence="1">
        <text>ATP + protein L-histidine = ADP + protein N-phospho-L-histidine.</text>
        <dbReference type="EC" id="2.7.13.3"/>
    </reaction>
</comment>
<evidence type="ECO:0000259" key="8">
    <source>
        <dbReference type="PROSITE" id="PS50110"/>
    </source>
</evidence>
<evidence type="ECO:0000313" key="12">
    <source>
        <dbReference type="Proteomes" id="UP001165384"/>
    </source>
</evidence>
<dbReference type="SUPFAM" id="SSF52172">
    <property type="entry name" value="CheY-like"/>
    <property type="match status" value="1"/>
</dbReference>
<feature type="coiled-coil region" evidence="5">
    <location>
        <begin position="674"/>
        <end position="712"/>
    </location>
</feature>
<dbReference type="InterPro" id="IPR036890">
    <property type="entry name" value="HATPase_C_sf"/>
</dbReference>
<evidence type="ECO:0000256" key="4">
    <source>
        <dbReference type="PROSITE-ProRule" id="PRU00169"/>
    </source>
</evidence>
<reference evidence="11" key="1">
    <citation type="submission" date="2022-01" db="EMBL/GenBank/DDBJ databases">
        <authorList>
            <person name="Jo J.-H."/>
            <person name="Im W.-T."/>
        </authorList>
    </citation>
    <scope>NUCLEOTIDE SEQUENCE</scope>
    <source>
        <strain evidence="11">XY25</strain>
    </source>
</reference>
<dbReference type="SMART" id="SM00448">
    <property type="entry name" value="REC"/>
    <property type="match status" value="1"/>
</dbReference>
<dbReference type="InterPro" id="IPR003661">
    <property type="entry name" value="HisK_dim/P_dom"/>
</dbReference>
<dbReference type="InterPro" id="IPR011006">
    <property type="entry name" value="CheY-like_superfamily"/>
</dbReference>
<feature type="domain" description="PAC" evidence="10">
    <location>
        <begin position="516"/>
        <end position="568"/>
    </location>
</feature>
<dbReference type="SUPFAM" id="SSF47384">
    <property type="entry name" value="Homodimeric domain of signal transducing histidine kinase"/>
    <property type="match status" value="1"/>
</dbReference>
<dbReference type="InterPro" id="IPR013656">
    <property type="entry name" value="PAS_4"/>
</dbReference>
<dbReference type="InterPro" id="IPR000014">
    <property type="entry name" value="PAS"/>
</dbReference>
<evidence type="ECO:0000313" key="11">
    <source>
        <dbReference type="EMBL" id="MCG2578041.1"/>
    </source>
</evidence>
<feature type="domain" description="PAS" evidence="9">
    <location>
        <begin position="565"/>
        <end position="611"/>
    </location>
</feature>
<proteinExistence type="predicted"/>
<keyword evidence="6" id="KW-0812">Transmembrane</keyword>
<dbReference type="PANTHER" id="PTHR45339">
    <property type="entry name" value="HYBRID SIGNAL TRANSDUCTION HISTIDINE KINASE J"/>
    <property type="match status" value="1"/>
</dbReference>
<dbReference type="PROSITE" id="PS50112">
    <property type="entry name" value="PAS"/>
    <property type="match status" value="2"/>
</dbReference>
<dbReference type="PROSITE" id="PS50113">
    <property type="entry name" value="PAC"/>
    <property type="match status" value="2"/>
</dbReference>
<keyword evidence="12" id="KW-1185">Reference proteome</keyword>
<dbReference type="Pfam" id="PF00512">
    <property type="entry name" value="HisKA"/>
    <property type="match status" value="1"/>
</dbReference>
<gene>
    <name evidence="11" type="ORF">LZ012_13685</name>
</gene>
<feature type="transmembrane region" description="Helical" evidence="6">
    <location>
        <begin position="288"/>
        <end position="309"/>
    </location>
</feature>
<feature type="modified residue" description="4-aspartylphosphate" evidence="4">
    <location>
        <position position="1031"/>
    </location>
</feature>
<dbReference type="InterPro" id="IPR005467">
    <property type="entry name" value="His_kinase_dom"/>
</dbReference>
<feature type="domain" description="Response regulatory" evidence="8">
    <location>
        <begin position="982"/>
        <end position="1098"/>
    </location>
</feature>
<dbReference type="CDD" id="cd17546">
    <property type="entry name" value="REC_hyHK_CKI1_RcsC-like"/>
    <property type="match status" value="1"/>
</dbReference>
<dbReference type="Pfam" id="PF08448">
    <property type="entry name" value="PAS_4"/>
    <property type="match status" value="1"/>
</dbReference>
<dbReference type="InterPro" id="IPR000700">
    <property type="entry name" value="PAS-assoc_C"/>
</dbReference>
<dbReference type="Gene3D" id="3.40.50.2300">
    <property type="match status" value="1"/>
</dbReference>
<dbReference type="CDD" id="cd12915">
    <property type="entry name" value="PDC2_DGC_like"/>
    <property type="match status" value="1"/>
</dbReference>
<dbReference type="InterPro" id="IPR003594">
    <property type="entry name" value="HATPase_dom"/>
</dbReference>
<dbReference type="Pfam" id="PF13188">
    <property type="entry name" value="PAS_8"/>
    <property type="match status" value="1"/>
</dbReference>
<dbReference type="Gene3D" id="3.30.565.10">
    <property type="entry name" value="Histidine kinase-like ATPase, C-terminal domain"/>
    <property type="match status" value="1"/>
</dbReference>
<dbReference type="Gene3D" id="3.30.450.20">
    <property type="entry name" value="PAS domain"/>
    <property type="match status" value="4"/>
</dbReference>
<dbReference type="InterPro" id="IPR001789">
    <property type="entry name" value="Sig_transdc_resp-reg_receiver"/>
</dbReference>
<dbReference type="SMART" id="SM00091">
    <property type="entry name" value="PAS"/>
    <property type="match status" value="3"/>
</dbReference>
<dbReference type="Proteomes" id="UP001165384">
    <property type="component" value="Unassembled WGS sequence"/>
</dbReference>
<dbReference type="CDD" id="cd00082">
    <property type="entry name" value="HisKA"/>
    <property type="match status" value="1"/>
</dbReference>
<evidence type="ECO:0000256" key="2">
    <source>
        <dbReference type="ARBA" id="ARBA00012438"/>
    </source>
</evidence>
<comment type="caution">
    <text evidence="11">The sequence shown here is derived from an EMBL/GenBank/DDBJ whole genome shotgun (WGS) entry which is preliminary data.</text>
</comment>
<dbReference type="SMART" id="SM00086">
    <property type="entry name" value="PAC"/>
    <property type="match status" value="3"/>
</dbReference>
<dbReference type="InterPro" id="IPR036097">
    <property type="entry name" value="HisK_dim/P_sf"/>
</dbReference>
<sequence>MRVFHTQWKLLCAFLVVLAGVMGYNVHDSHSVKAAEERVHLSNLAAISADIIERRLRGVDQLLQAMIQGAPGRSAAGDGWQTASQQLSQLAKLGHGTDILMLTGPDGSVLSSNRADLIGQNFAHRHYFRAAAEASSGETRIVSPPFQTVFGDYTFTISRKLLDGEGRFAGVAMATMDMPFIGQLLERTLYTEDMWTSLTHGNGIQIIMAPLRPGQAGKNLAVPGSFFSHHMASGNRDNVLTGISVATGEDRLMALRTIQPPGLDMDFPLVIAVGRNTDAMFAGWRQRAMIWLSVYLSIAALACLGLWWYQKVQRRDWDTILRKQALVDTATDGIHVLDAEGTVVDANPAFLDMLGMARAEIGKVRIDAIDANHSWVNIQEEMGRLNQPGATLRLETRYRHSAGHLIDVEVSCHGLELDGQSFLVASSRDISERKRALETLAQRELELKTIIDTEPECVKLVGEDGTLLQMNQAGLMMIGADSMAQVAGLPVIDLVAPEHREAFMALNRRVFAGESGTLEFEIIGLGGFRRWMETHAVPMRDTHGRITAHLAVTRDITQRKAAEQELAKLHQAVEQSPEGICITDVDGNIEYVNRAFMTSSGYEWNELIGRNPRLLNAGQTPRGVYDEMWATLRAGRVWVGELTNRRKNGEIFIESEIISPVRQPDGRITDYLAIKQDVTEKKQLQRELEAYREHLEELVASKTAALQEANASLAVSRDAANEAARSKAAFLSNMSHEIRTPMNGIIGMLHLLRRSGLDGRQRECVVKIEHSANHLLALINDILDLSKIDAGKLRIEQAPLNVAQIVANVSSIVGEMARGKGLAISSELIAVPGRLQGDATRITQALLNYASNAVKFTERGHIDIRVRVVESDADGVVLRFEVADSGPGIAPEVLARLFQAFEQADSSTTRLYKGTGLGLAITRQLAQLMGGDAGADSQLGQGSVFWFTARLANGGPAAEDTPENAAQCDAESLIRSLHAGARALLVEDEPVNQEISQLLLEEAGLHVDLVGNGEEAVRRVDALPYDLILMDMQMPVMDGLEATRRIRQLPHGQQIPILAMTANAFADDRERCLEAGMNDFVAKPVDPEVLFRKVLDSLGRNPPARATCSAGAGGPADPDDSSV</sequence>
<dbReference type="PRINTS" id="PR00344">
    <property type="entry name" value="BCTRLSENSOR"/>
</dbReference>
<dbReference type="Pfam" id="PF00072">
    <property type="entry name" value="Response_reg"/>
    <property type="match status" value="1"/>
</dbReference>
<dbReference type="InterPro" id="IPR035965">
    <property type="entry name" value="PAS-like_dom_sf"/>
</dbReference>
<name>A0ABS9K4D5_9RHOO</name>
<dbReference type="NCBIfam" id="TIGR00229">
    <property type="entry name" value="sensory_box"/>
    <property type="match status" value="3"/>
</dbReference>
<dbReference type="EC" id="2.7.13.3" evidence="2"/>
<keyword evidence="6" id="KW-1133">Transmembrane helix</keyword>
<dbReference type="PROSITE" id="PS50109">
    <property type="entry name" value="HIS_KIN"/>
    <property type="match status" value="1"/>
</dbReference>
<dbReference type="InterPro" id="IPR001610">
    <property type="entry name" value="PAC"/>
</dbReference>
<dbReference type="Pfam" id="PF02518">
    <property type="entry name" value="HATPase_c"/>
    <property type="match status" value="1"/>
</dbReference>
<dbReference type="PANTHER" id="PTHR45339:SF5">
    <property type="entry name" value="HISTIDINE KINASE"/>
    <property type="match status" value="1"/>
</dbReference>
<keyword evidence="3 4" id="KW-0597">Phosphoprotein</keyword>
<evidence type="ECO:0000259" key="9">
    <source>
        <dbReference type="PROSITE" id="PS50112"/>
    </source>
</evidence>